<dbReference type="OrthoDB" id="175771at2"/>
<sequence length="415" mass="46789">MKFDLEHHPRERLTAAGFLILLAVFFAFFVSDFTTLKDEALLRYQNASAAAVAAGGPGGEGLTLARRLELAVDSVEQTVNEKIRYRENFIELHGLTQKLMAKDVVYDYNYGSIYKTSYGQITSTVNRAEVEADLEGIRQLKTELDALGLDLLYIQAPFKLPEHEQQLPPHVKEYANDNANRFLSGLEASGINYYDLRPEFFSSGMPQNQLFYDTDHHWTIEAALYSTGLIAGHLNDDYGFEIDPELTDPGRYDFKKYEDFFLGAMGRRVGKLYSGLDGFTVVTPKFETDYTVTEKDVDPAVILEGSFEEAVLVDHYLDPLAPVDTNRYAAYHGDHAELILTNHLEEKGRILMVKDSFGLPVYSFLSLGVHEIRALDVRLYKGSVAEYAKNYQPDLVIILYNPNSLAASMFEFSGN</sequence>
<dbReference type="Pfam" id="PF16822">
    <property type="entry name" value="ALGX"/>
    <property type="match status" value="1"/>
</dbReference>
<dbReference type="Proteomes" id="UP000199208">
    <property type="component" value="Unassembled WGS sequence"/>
</dbReference>
<keyword evidence="6" id="KW-0016">Alginate biosynthesis</keyword>
<evidence type="ECO:0000313" key="10">
    <source>
        <dbReference type="Proteomes" id="UP000199208"/>
    </source>
</evidence>
<keyword evidence="10" id="KW-1185">Reference proteome</keyword>
<protein>
    <submittedName>
        <fullName evidence="9">SGNH hydrolase-like domain-containing protein, acetyltransferase AlgX</fullName>
    </submittedName>
</protein>
<accession>A0A1G5RYD4</accession>
<keyword evidence="7" id="KW-0812">Transmembrane</keyword>
<evidence type="ECO:0000259" key="8">
    <source>
        <dbReference type="Pfam" id="PF16822"/>
    </source>
</evidence>
<comment type="subcellular location">
    <subcellularLocation>
        <location evidence="1">Periplasm</location>
    </subcellularLocation>
</comment>
<keyword evidence="7" id="KW-0472">Membrane</keyword>
<dbReference type="STRING" id="1120920.SAMN03080599_01575"/>
<evidence type="ECO:0000256" key="4">
    <source>
        <dbReference type="ARBA" id="ARBA00022729"/>
    </source>
</evidence>
<feature type="transmembrane region" description="Helical" evidence="7">
    <location>
        <begin position="12"/>
        <end position="30"/>
    </location>
</feature>
<evidence type="ECO:0000256" key="5">
    <source>
        <dbReference type="ARBA" id="ARBA00022764"/>
    </source>
</evidence>
<organism evidence="9 10">
    <name type="scientific">Acidaminobacter hydrogenoformans DSM 2784</name>
    <dbReference type="NCBI Taxonomy" id="1120920"/>
    <lineage>
        <taxon>Bacteria</taxon>
        <taxon>Bacillati</taxon>
        <taxon>Bacillota</taxon>
        <taxon>Clostridia</taxon>
        <taxon>Peptostreptococcales</taxon>
        <taxon>Acidaminobacteraceae</taxon>
        <taxon>Acidaminobacter</taxon>
    </lineage>
</organism>
<dbReference type="UniPathway" id="UPA00286"/>
<evidence type="ECO:0000256" key="6">
    <source>
        <dbReference type="ARBA" id="ARBA00022841"/>
    </source>
</evidence>
<evidence type="ECO:0000256" key="2">
    <source>
        <dbReference type="ARBA" id="ARBA00005182"/>
    </source>
</evidence>
<keyword evidence="7" id="KW-1133">Transmembrane helix</keyword>
<feature type="domain" description="AlgX/AlgJ SGNH hydrolase-like" evidence="8">
    <location>
        <begin position="126"/>
        <end position="237"/>
    </location>
</feature>
<dbReference type="AlphaFoldDB" id="A0A1G5RYD4"/>
<dbReference type="GO" id="GO:0042597">
    <property type="term" value="C:periplasmic space"/>
    <property type="evidence" value="ECO:0007669"/>
    <property type="project" value="UniProtKB-SubCell"/>
</dbReference>
<dbReference type="EMBL" id="FMWL01000006">
    <property type="protein sequence ID" value="SCZ79063.1"/>
    <property type="molecule type" value="Genomic_DNA"/>
</dbReference>
<keyword evidence="4" id="KW-0732">Signal</keyword>
<reference evidence="9 10" key="1">
    <citation type="submission" date="2016-10" db="EMBL/GenBank/DDBJ databases">
        <authorList>
            <person name="de Groot N.N."/>
        </authorList>
    </citation>
    <scope>NUCLEOTIDE SEQUENCE [LARGE SCALE GENOMIC DNA]</scope>
    <source>
        <strain evidence="9 10">DSM 2784</strain>
    </source>
</reference>
<gene>
    <name evidence="9" type="ORF">SAMN03080599_01575</name>
</gene>
<keyword evidence="3 9" id="KW-0808">Transferase</keyword>
<dbReference type="GO" id="GO:0042121">
    <property type="term" value="P:alginic acid biosynthetic process"/>
    <property type="evidence" value="ECO:0007669"/>
    <property type="project" value="UniProtKB-UniPathway"/>
</dbReference>
<keyword evidence="5" id="KW-0574">Periplasm</keyword>
<evidence type="ECO:0000256" key="3">
    <source>
        <dbReference type="ARBA" id="ARBA00022679"/>
    </source>
</evidence>
<keyword evidence="9" id="KW-0378">Hydrolase</keyword>
<evidence type="ECO:0000313" key="9">
    <source>
        <dbReference type="EMBL" id="SCZ79063.1"/>
    </source>
</evidence>
<dbReference type="GO" id="GO:0016740">
    <property type="term" value="F:transferase activity"/>
    <property type="evidence" value="ECO:0007669"/>
    <property type="project" value="UniProtKB-KW"/>
</dbReference>
<evidence type="ECO:0000256" key="1">
    <source>
        <dbReference type="ARBA" id="ARBA00004418"/>
    </source>
</evidence>
<proteinExistence type="predicted"/>
<name>A0A1G5RYD4_9FIRM</name>
<dbReference type="InterPro" id="IPR031811">
    <property type="entry name" value="ALGX/ALGJ_SGNH-like"/>
</dbReference>
<evidence type="ECO:0000256" key="7">
    <source>
        <dbReference type="SAM" id="Phobius"/>
    </source>
</evidence>
<dbReference type="RefSeq" id="WP_092590352.1">
    <property type="nucleotide sequence ID" value="NZ_FMWL01000006.1"/>
</dbReference>
<dbReference type="GO" id="GO:0016787">
    <property type="term" value="F:hydrolase activity"/>
    <property type="evidence" value="ECO:0007669"/>
    <property type="project" value="UniProtKB-KW"/>
</dbReference>
<comment type="pathway">
    <text evidence="2">Glycan biosynthesis; alginate biosynthesis.</text>
</comment>